<dbReference type="InterPro" id="IPR036890">
    <property type="entry name" value="HATPase_C_sf"/>
</dbReference>
<comment type="caution">
    <text evidence="1">The sequence shown here is derived from an EMBL/GenBank/DDBJ whole genome shotgun (WGS) entry which is preliminary data.</text>
</comment>
<reference evidence="1 2" key="1">
    <citation type="submission" date="2020-11" db="EMBL/GenBank/DDBJ databases">
        <authorList>
            <person name="Kim M.K."/>
        </authorList>
    </citation>
    <scope>NUCLEOTIDE SEQUENCE [LARGE SCALE GENOMIC DNA]</scope>
    <source>
        <strain evidence="1 2">BT290</strain>
    </source>
</reference>
<sequence length="644" mass="74958">MNALQAVQDAPKRFHKVVIDIHRDPEILSDELAPINGFTVSDTGIGFDDDNFDSFNTAFSEYKSSRGGKGLGRFIWLKAFDRVEVDSIFEDSNILVQRKFVFDGDYDPEKAPCQEISSGRVGTVVRLINFKEPYKSECPRNSEQIAQRLIEHFLLVFLQDECPEVEIHDLGKRIILNDIFIREFKSTATSFKFKIKGTEFSLHGFKLTTPRVSKHRLIYAANHRGVVSEKLEDYIPNLTGRLPLEDGSSFVYLAVVQSDYLNQRVNHVRTDFEMASADDSESEQATFFDDEINRSDIREECISNISNDLRDIISSINDLKEEKIFRYVQEDAPQYKVLLKYRSEFIDKISPTASKSELEAALHRELYQREVKLKQEGSRIIKEAEKIDDYEGYQERLSDFMTRYNELGVSALAQHVAHRKIILEFLDRAISRMPDKEQYPLERAVHNIIFPMRTTSDDVPYDRHNLWIIDEKLTYHSFISSDKPLSSIEHIENASSKRPDLFIFDRRVLFSEGGQPINSIIVVEFKRPMRDDYKSDDNPLTQSFEAIEDIRAGKFKNEKGRPISVATREIPAFCYVICDITDSLRNVMMDMEGAQLMPDNQGYYGYHSRRRIYYEIMDYNKLLRDAERRNRIFFDKLNILGEHR</sequence>
<accession>A0ABS0HNP8</accession>
<proteinExistence type="predicted"/>
<gene>
    <name evidence="1" type="ORF">I2H36_03600</name>
</gene>
<keyword evidence="2" id="KW-1185">Reference proteome</keyword>
<name>A0ABS0HNP8_9HYPH</name>
<protein>
    <recommendedName>
        <fullName evidence="3">ATP-binding protein</fullName>
    </recommendedName>
</protein>
<evidence type="ECO:0008006" key="3">
    <source>
        <dbReference type="Google" id="ProtNLM"/>
    </source>
</evidence>
<evidence type="ECO:0000313" key="2">
    <source>
        <dbReference type="Proteomes" id="UP000611708"/>
    </source>
</evidence>
<dbReference type="RefSeq" id="WP_196262474.1">
    <property type="nucleotide sequence ID" value="NZ_JADQDN010000001.1"/>
</dbReference>
<dbReference type="EMBL" id="JADQDN010000001">
    <property type="protein sequence ID" value="MBF9195109.1"/>
    <property type="molecule type" value="Genomic_DNA"/>
</dbReference>
<organism evidence="1 2">
    <name type="scientific">Microvirga terrestris</name>
    <dbReference type="NCBI Taxonomy" id="2791024"/>
    <lineage>
        <taxon>Bacteria</taxon>
        <taxon>Pseudomonadati</taxon>
        <taxon>Pseudomonadota</taxon>
        <taxon>Alphaproteobacteria</taxon>
        <taxon>Hyphomicrobiales</taxon>
        <taxon>Methylobacteriaceae</taxon>
        <taxon>Microvirga</taxon>
    </lineage>
</organism>
<dbReference type="SUPFAM" id="SSF55874">
    <property type="entry name" value="ATPase domain of HSP90 chaperone/DNA topoisomerase II/histidine kinase"/>
    <property type="match status" value="1"/>
</dbReference>
<evidence type="ECO:0000313" key="1">
    <source>
        <dbReference type="EMBL" id="MBF9195109.1"/>
    </source>
</evidence>
<dbReference type="Proteomes" id="UP000611708">
    <property type="component" value="Unassembled WGS sequence"/>
</dbReference>